<sequence>MTRRSSAPRTSWTSPCPRKHLALGFGAHQCLGRHLARTSLRIGLRGLFERFPTLRLAAPAQEVPLRDRAVHYGVDRLPVARD</sequence>
<organism evidence="2 3">
    <name type="scientific">Streptomyces europaeiscabiei</name>
    <dbReference type="NCBI Taxonomy" id="146819"/>
    <lineage>
        <taxon>Bacteria</taxon>
        <taxon>Bacillati</taxon>
        <taxon>Actinomycetota</taxon>
        <taxon>Actinomycetes</taxon>
        <taxon>Kitasatosporales</taxon>
        <taxon>Streptomycetaceae</taxon>
        <taxon>Streptomyces</taxon>
    </lineage>
</organism>
<keyword evidence="3" id="KW-1185">Reference proteome</keyword>
<protein>
    <recommendedName>
        <fullName evidence="4">Cytochrome P450</fullName>
    </recommendedName>
</protein>
<evidence type="ECO:0000313" key="3">
    <source>
        <dbReference type="Proteomes" id="UP001271274"/>
    </source>
</evidence>
<dbReference type="EMBL" id="JARAYU010000047">
    <property type="protein sequence ID" value="MDX3707284.1"/>
    <property type="molecule type" value="Genomic_DNA"/>
</dbReference>
<reference evidence="2 3" key="1">
    <citation type="journal article" date="2023" name="Microb. Genom.">
        <title>Mesoterricola silvestris gen. nov., sp. nov., Mesoterricola sediminis sp. nov., Geothrix oryzae sp. nov., Geothrix edaphica sp. nov., Geothrix rubra sp. nov., and Geothrix limicola sp. nov., six novel members of Acidobacteriota isolated from soils.</title>
        <authorList>
            <person name="Weisberg A.J."/>
            <person name="Pearce E."/>
            <person name="Kramer C.G."/>
            <person name="Chang J.H."/>
            <person name="Clarke C.R."/>
        </authorList>
    </citation>
    <scope>NUCLEOTIDE SEQUENCE [LARGE SCALE GENOMIC DNA]</scope>
    <source>
        <strain evidence="2 3">ID09-01A</strain>
    </source>
</reference>
<evidence type="ECO:0000313" key="2">
    <source>
        <dbReference type="EMBL" id="MDX3707284.1"/>
    </source>
</evidence>
<dbReference type="Gene3D" id="1.10.630.10">
    <property type="entry name" value="Cytochrome P450"/>
    <property type="match status" value="1"/>
</dbReference>
<evidence type="ECO:0008006" key="4">
    <source>
        <dbReference type="Google" id="ProtNLM"/>
    </source>
</evidence>
<dbReference type="PANTHER" id="PTHR46696:SF1">
    <property type="entry name" value="CYTOCHROME P450 YJIB-RELATED"/>
    <property type="match status" value="1"/>
</dbReference>
<dbReference type="PANTHER" id="PTHR46696">
    <property type="entry name" value="P450, PUTATIVE (EUROFUNG)-RELATED"/>
    <property type="match status" value="1"/>
</dbReference>
<accession>A0ABU4P0K8</accession>
<dbReference type="SUPFAM" id="SSF48264">
    <property type="entry name" value="Cytochrome P450"/>
    <property type="match status" value="1"/>
</dbReference>
<comment type="similarity">
    <text evidence="1">Belongs to the cytochrome P450 family.</text>
</comment>
<name>A0ABU4P0K8_9ACTN</name>
<dbReference type="RefSeq" id="WP_052769629.1">
    <property type="nucleotide sequence ID" value="NZ_JARAUR010000794.1"/>
</dbReference>
<dbReference type="Proteomes" id="UP001271274">
    <property type="component" value="Unassembled WGS sequence"/>
</dbReference>
<comment type="caution">
    <text evidence="2">The sequence shown here is derived from an EMBL/GenBank/DDBJ whole genome shotgun (WGS) entry which is preliminary data.</text>
</comment>
<dbReference type="InterPro" id="IPR036396">
    <property type="entry name" value="Cyt_P450_sf"/>
</dbReference>
<gene>
    <name evidence="2" type="ORF">PV662_48005</name>
</gene>
<evidence type="ECO:0000256" key="1">
    <source>
        <dbReference type="ARBA" id="ARBA00010617"/>
    </source>
</evidence>
<proteinExistence type="inferred from homology"/>